<gene>
    <name evidence="2" type="ORF">UA08_04760</name>
</gene>
<dbReference type="InterPro" id="IPR036514">
    <property type="entry name" value="SGNH_hydro_sf"/>
</dbReference>
<keyword evidence="3" id="KW-1185">Reference proteome</keyword>
<proteinExistence type="predicted"/>
<organism evidence="2 3">
    <name type="scientific">Talaromyces atroroseus</name>
    <dbReference type="NCBI Taxonomy" id="1441469"/>
    <lineage>
        <taxon>Eukaryota</taxon>
        <taxon>Fungi</taxon>
        <taxon>Dikarya</taxon>
        <taxon>Ascomycota</taxon>
        <taxon>Pezizomycotina</taxon>
        <taxon>Eurotiomycetes</taxon>
        <taxon>Eurotiomycetidae</taxon>
        <taxon>Eurotiales</taxon>
        <taxon>Trichocomaceae</taxon>
        <taxon>Talaromyces</taxon>
        <taxon>Talaromyces sect. Trachyspermi</taxon>
    </lineage>
</organism>
<dbReference type="EMBL" id="LFMY01000006">
    <property type="protein sequence ID" value="OKL59773.1"/>
    <property type="molecule type" value="Genomic_DNA"/>
</dbReference>
<protein>
    <submittedName>
        <fullName evidence="2">Uncharacterized protein</fullName>
    </submittedName>
</protein>
<evidence type="ECO:0000313" key="3">
    <source>
        <dbReference type="Proteomes" id="UP000214365"/>
    </source>
</evidence>
<accession>A0A225AK62</accession>
<dbReference type="Proteomes" id="UP000214365">
    <property type="component" value="Unassembled WGS sequence"/>
</dbReference>
<evidence type="ECO:0000313" key="2">
    <source>
        <dbReference type="EMBL" id="OKL59773.1"/>
    </source>
</evidence>
<dbReference type="GeneID" id="31004515"/>
<evidence type="ECO:0000256" key="1">
    <source>
        <dbReference type="SAM" id="MobiDB-lite"/>
    </source>
</evidence>
<comment type="caution">
    <text evidence="2">The sequence shown here is derived from an EMBL/GenBank/DDBJ whole genome shotgun (WGS) entry which is preliminary data.</text>
</comment>
<reference evidence="2 3" key="1">
    <citation type="submission" date="2015-06" db="EMBL/GenBank/DDBJ databases">
        <title>Talaromyces atroroseus IBT 11181 draft genome.</title>
        <authorList>
            <person name="Rasmussen K.B."/>
            <person name="Rasmussen S."/>
            <person name="Petersen B."/>
            <person name="Sicheritz-Ponten T."/>
            <person name="Mortensen U.H."/>
            <person name="Thrane U."/>
        </authorList>
    </citation>
    <scope>NUCLEOTIDE SEQUENCE [LARGE SCALE GENOMIC DNA]</scope>
    <source>
        <strain evidence="2 3">IBT 11181</strain>
    </source>
</reference>
<dbReference type="Gene3D" id="3.40.50.1110">
    <property type="entry name" value="SGNH hydrolase"/>
    <property type="match status" value="1"/>
</dbReference>
<sequence>MRYLTRLNVLGSFAFIGVLIALSLLYASGNFYTVGSQLHLPETPSSPEAIPEPTLKPPSKPETTKVPITPVKNSTISSKAENRLVVFGDAWSDTGSRLADQGRAWPEWFCMMWPCRLETYAQKEHVCKSSFCGSVVDETELHTVETEVSRALEPLPDLRSQVDQWLAAEIRASENEPAAGDMQARAENTVFALSFLIWDIWKFNGAHPGDAQSSINRSLTTMFQQLDRLAEHTKSDDLKILLMMSVDPTLLPAFDPSQGQKDMVSIVDQWNTELKEQADEWKNGSVYVFNTNEFLSNQIRSGQFFMAGMLDGQGLGKENPWDDVENPCVQTTSHWLPFLNNKGQRCERPEKFLFWYVVHKVTATGNKEKANNVNH</sequence>
<feature type="region of interest" description="Disordered" evidence="1">
    <location>
        <begin position="42"/>
        <end position="69"/>
    </location>
</feature>
<dbReference type="STRING" id="1441469.A0A225AK62"/>
<dbReference type="AlphaFoldDB" id="A0A225AK62"/>
<name>A0A225AK62_TALAT</name>
<dbReference type="OrthoDB" id="5278722at2759"/>
<dbReference type="RefSeq" id="XP_020119894.1">
    <property type="nucleotide sequence ID" value="XM_020267066.1"/>
</dbReference>